<dbReference type="PANTHER" id="PTHR28004">
    <property type="entry name" value="ZGC:162816-RELATED"/>
    <property type="match status" value="1"/>
</dbReference>
<dbReference type="Pfam" id="PF14031">
    <property type="entry name" value="D-ser_dehydrat"/>
    <property type="match status" value="1"/>
</dbReference>
<sequence>MSPILQTTTPMHFLNPNKDALVADFVGKPLNALRTPAFIVDRAVFAENCRKMHENARNWGATFRAHLKTHKTVEGTKLQLVSDTGRASAVVVSTLMEAWGVVQGGLVADGTVKDILYGLPVGLNKLDDLSALHAEMTKYGGTVRILLDHLDQVKFLEEYERKQEHPKKWSAFIKMNGGLKRAGILPEPVSFKAFMRRVFASSAISEATSYLTGEVRLTNDAAAMAMEVLAESDSREVNNQPFVLSVGSTPTALSATAEAKLKMTSILNGTLELHTGNYTMLDLQQLHTTLIGRPQISQKVLVTVISYYPGRGSDGQDEAMCDAGAIAMSKDTGRIPGFGEVVGKSWKLGRISQEHGILVQVPPDLESGRTDPTLKIGDTIEIVGQHACLIAAAHPWYYIVDSGEGGDKVVDVWVPWKGW</sequence>
<evidence type="ECO:0000313" key="4">
    <source>
        <dbReference type="EMBL" id="KAG2120846.1"/>
    </source>
</evidence>
<dbReference type="GO" id="GO:0008721">
    <property type="term" value="F:D-serine ammonia-lyase activity"/>
    <property type="evidence" value="ECO:0007669"/>
    <property type="project" value="TreeGrafter"/>
</dbReference>
<dbReference type="OrthoDB" id="20198at2759"/>
<dbReference type="RefSeq" id="XP_041300222.1">
    <property type="nucleotide sequence ID" value="XM_041434892.1"/>
</dbReference>
<feature type="domain" description="D-serine dehydratase-like" evidence="3">
    <location>
        <begin position="297"/>
        <end position="401"/>
    </location>
</feature>
<dbReference type="Proteomes" id="UP000823399">
    <property type="component" value="Unassembled WGS sequence"/>
</dbReference>
<keyword evidence="5" id="KW-1185">Reference proteome</keyword>
<dbReference type="InterPro" id="IPR001608">
    <property type="entry name" value="Ala_racemase_N"/>
</dbReference>
<reference evidence="4" key="1">
    <citation type="journal article" date="2020" name="New Phytol.">
        <title>Comparative genomics reveals dynamic genome evolution in host specialist ectomycorrhizal fungi.</title>
        <authorList>
            <person name="Lofgren L.A."/>
            <person name="Nguyen N.H."/>
            <person name="Vilgalys R."/>
            <person name="Ruytinx J."/>
            <person name="Liao H.L."/>
            <person name="Branco S."/>
            <person name="Kuo A."/>
            <person name="LaButti K."/>
            <person name="Lipzen A."/>
            <person name="Andreopoulos W."/>
            <person name="Pangilinan J."/>
            <person name="Riley R."/>
            <person name="Hundley H."/>
            <person name="Na H."/>
            <person name="Barry K."/>
            <person name="Grigoriev I.V."/>
            <person name="Stajich J.E."/>
            <person name="Kennedy P.G."/>
        </authorList>
    </citation>
    <scope>NUCLEOTIDE SEQUENCE</scope>
    <source>
        <strain evidence="4">FC423</strain>
    </source>
</reference>
<evidence type="ECO:0000259" key="3">
    <source>
        <dbReference type="SMART" id="SM01119"/>
    </source>
</evidence>
<keyword evidence="2" id="KW-0456">Lyase</keyword>
<comment type="similarity">
    <text evidence="1">Belongs to the DSD1 family.</text>
</comment>
<protein>
    <submittedName>
        <fullName evidence="4">Serine dehydratase domain-containing protein</fullName>
    </submittedName>
</protein>
<dbReference type="Gene3D" id="2.40.37.20">
    <property type="entry name" value="D-serine dehydratase-like domain"/>
    <property type="match status" value="1"/>
</dbReference>
<dbReference type="Pfam" id="PF01168">
    <property type="entry name" value="Ala_racemase_N"/>
    <property type="match status" value="1"/>
</dbReference>
<dbReference type="SMART" id="SM01119">
    <property type="entry name" value="D-ser_dehydrat"/>
    <property type="match status" value="1"/>
</dbReference>
<organism evidence="4 5">
    <name type="scientific">Suillus discolor</name>
    <dbReference type="NCBI Taxonomy" id="1912936"/>
    <lineage>
        <taxon>Eukaryota</taxon>
        <taxon>Fungi</taxon>
        <taxon>Dikarya</taxon>
        <taxon>Basidiomycota</taxon>
        <taxon>Agaricomycotina</taxon>
        <taxon>Agaricomycetes</taxon>
        <taxon>Agaricomycetidae</taxon>
        <taxon>Boletales</taxon>
        <taxon>Suillineae</taxon>
        <taxon>Suillaceae</taxon>
        <taxon>Suillus</taxon>
    </lineage>
</organism>
<dbReference type="AlphaFoldDB" id="A0A9P7K1A1"/>
<evidence type="ECO:0000313" key="5">
    <source>
        <dbReference type="Proteomes" id="UP000823399"/>
    </source>
</evidence>
<dbReference type="InterPro" id="IPR026956">
    <property type="entry name" value="D-ser_dehydrat-like_dom"/>
</dbReference>
<accession>A0A9P7K1A1</accession>
<gene>
    <name evidence="4" type="ORF">F5147DRAFT_663485</name>
</gene>
<dbReference type="PANTHER" id="PTHR28004:SF2">
    <property type="entry name" value="D-SERINE DEHYDRATASE"/>
    <property type="match status" value="1"/>
</dbReference>
<evidence type="ECO:0000256" key="1">
    <source>
        <dbReference type="ARBA" id="ARBA00005323"/>
    </source>
</evidence>
<dbReference type="InterPro" id="IPR051466">
    <property type="entry name" value="D-amino_acid_metab_enzyme"/>
</dbReference>
<dbReference type="Gene3D" id="3.20.20.10">
    <property type="entry name" value="Alanine racemase"/>
    <property type="match status" value="1"/>
</dbReference>
<evidence type="ECO:0000256" key="2">
    <source>
        <dbReference type="ARBA" id="ARBA00023239"/>
    </source>
</evidence>
<dbReference type="EMBL" id="JABBWM010000001">
    <property type="protein sequence ID" value="KAG2120846.1"/>
    <property type="molecule type" value="Genomic_DNA"/>
</dbReference>
<name>A0A9P7K1A1_9AGAM</name>
<dbReference type="GO" id="GO:0036088">
    <property type="term" value="P:D-serine catabolic process"/>
    <property type="evidence" value="ECO:0007669"/>
    <property type="project" value="TreeGrafter"/>
</dbReference>
<dbReference type="InterPro" id="IPR029066">
    <property type="entry name" value="PLP-binding_barrel"/>
</dbReference>
<dbReference type="InterPro" id="IPR042208">
    <property type="entry name" value="D-ser_dehydrat-like_sf"/>
</dbReference>
<dbReference type="SUPFAM" id="SSF51419">
    <property type="entry name" value="PLP-binding barrel"/>
    <property type="match status" value="1"/>
</dbReference>
<dbReference type="GeneID" id="64697151"/>
<proteinExistence type="inferred from homology"/>
<comment type="caution">
    <text evidence="4">The sequence shown here is derived from an EMBL/GenBank/DDBJ whole genome shotgun (WGS) entry which is preliminary data.</text>
</comment>